<sequence length="35" mass="3623">MTTAGSSDPNPGSQEEGVDRGRKEGVALRPSVHLS</sequence>
<evidence type="ECO:0000256" key="1">
    <source>
        <dbReference type="SAM" id="MobiDB-lite"/>
    </source>
</evidence>
<reference evidence="2" key="1">
    <citation type="journal article" date="2010" name="Nature">
        <title>The sequence and de novo assembly of the giant panda genome.</title>
        <authorList>
            <person name="Li R."/>
            <person name="Fan W."/>
            <person name="Tian G."/>
            <person name="Zhu H."/>
            <person name="He L."/>
            <person name="Cai J."/>
            <person name="Huang Q."/>
            <person name="Cai Q."/>
            <person name="Li B."/>
            <person name="Bai Y."/>
            <person name="Zhang Z."/>
            <person name="Zhang Y."/>
            <person name="Wang W."/>
            <person name="Li J."/>
            <person name="Wei F."/>
            <person name="Li H."/>
            <person name="Jian M."/>
            <person name="Li J."/>
            <person name="Zhang Z."/>
            <person name="Nielsen R."/>
            <person name="Li D."/>
            <person name="Gu W."/>
            <person name="Yang Z."/>
            <person name="Xuan Z."/>
            <person name="Ryder O.A."/>
            <person name="Leung F.C."/>
            <person name="Zhou Y."/>
            <person name="Cao J."/>
            <person name="Sun X."/>
            <person name="Fu Y."/>
            <person name="Fang X."/>
            <person name="Guo X."/>
            <person name="Wang B."/>
            <person name="Hou R."/>
            <person name="Shen F."/>
            <person name="Mu B."/>
            <person name="Ni P."/>
            <person name="Lin R."/>
            <person name="Qian W."/>
            <person name="Wang G."/>
            <person name="Yu C."/>
            <person name="Nie W."/>
            <person name="Wang J."/>
            <person name="Wu Z."/>
            <person name="Liang H."/>
            <person name="Min J."/>
            <person name="Wu Q."/>
            <person name="Cheng S."/>
            <person name="Ruan J."/>
            <person name="Wang M."/>
            <person name="Shi Z."/>
            <person name="Wen M."/>
            <person name="Liu B."/>
            <person name="Ren X."/>
            <person name="Zheng H."/>
            <person name="Dong D."/>
            <person name="Cook K."/>
            <person name="Shan G."/>
            <person name="Zhang H."/>
            <person name="Kosiol C."/>
            <person name="Xie X."/>
            <person name="Lu Z."/>
            <person name="Zheng H."/>
            <person name="Li Y."/>
            <person name="Steiner C.C."/>
            <person name="Lam T.T."/>
            <person name="Lin S."/>
            <person name="Zhang Q."/>
            <person name="Li G."/>
            <person name="Tian J."/>
            <person name="Gong T."/>
            <person name="Liu H."/>
            <person name="Zhang D."/>
            <person name="Fang L."/>
            <person name="Ye C."/>
            <person name="Zhang J."/>
            <person name="Hu W."/>
            <person name="Xu A."/>
            <person name="Ren Y."/>
            <person name="Zhang G."/>
            <person name="Bruford M.W."/>
            <person name="Li Q."/>
            <person name="Ma L."/>
            <person name="Guo Y."/>
            <person name="An N."/>
            <person name="Hu Y."/>
            <person name="Zheng Y."/>
            <person name="Shi Y."/>
            <person name="Li Z."/>
            <person name="Liu Q."/>
            <person name="Chen Y."/>
            <person name="Zhao J."/>
            <person name="Qu N."/>
            <person name="Zhao S."/>
            <person name="Tian F."/>
            <person name="Wang X."/>
            <person name="Wang H."/>
            <person name="Xu L."/>
            <person name="Liu X."/>
            <person name="Vinar T."/>
            <person name="Wang Y."/>
            <person name="Lam T.W."/>
            <person name="Yiu S.M."/>
            <person name="Liu S."/>
            <person name="Zhang H."/>
            <person name="Li D."/>
            <person name="Huang Y."/>
            <person name="Wang X."/>
            <person name="Yang G."/>
            <person name="Jiang Z."/>
            <person name="Wang J."/>
            <person name="Qin N."/>
            <person name="Li L."/>
            <person name="Li J."/>
            <person name="Bolund L."/>
            <person name="Kristiansen K."/>
            <person name="Wong G.K."/>
            <person name="Olson M."/>
            <person name="Zhang X."/>
            <person name="Li S."/>
            <person name="Yang H."/>
            <person name="Wang J."/>
            <person name="Wang J."/>
        </authorList>
    </citation>
    <scope>NUCLEOTIDE SEQUENCE [LARGE SCALE GENOMIC DNA]</scope>
</reference>
<feature type="region of interest" description="Disordered" evidence="1">
    <location>
        <begin position="1"/>
        <end position="35"/>
    </location>
</feature>
<evidence type="ECO:0000313" key="2">
    <source>
        <dbReference type="EMBL" id="EFB15579.1"/>
    </source>
</evidence>
<feature type="compositionally biased region" description="Basic and acidic residues" evidence="1">
    <location>
        <begin position="17"/>
        <end position="26"/>
    </location>
</feature>
<feature type="non-terminal residue" evidence="2">
    <location>
        <position position="35"/>
    </location>
</feature>
<accession>D2H4G2</accession>
<dbReference type="AlphaFoldDB" id="D2H4G2"/>
<feature type="compositionally biased region" description="Polar residues" evidence="1">
    <location>
        <begin position="1"/>
        <end position="13"/>
    </location>
</feature>
<protein>
    <submittedName>
        <fullName evidence="2">Uncharacterized protein</fullName>
    </submittedName>
</protein>
<gene>
    <name evidence="2" type="ORF">PANDA_004679</name>
</gene>
<proteinExistence type="predicted"/>
<dbReference type="EMBL" id="GL192487">
    <property type="protein sequence ID" value="EFB15579.1"/>
    <property type="molecule type" value="Genomic_DNA"/>
</dbReference>
<organism evidence="2">
    <name type="scientific">Ailuropoda melanoleuca</name>
    <name type="common">Giant panda</name>
    <dbReference type="NCBI Taxonomy" id="9646"/>
    <lineage>
        <taxon>Eukaryota</taxon>
        <taxon>Metazoa</taxon>
        <taxon>Chordata</taxon>
        <taxon>Craniata</taxon>
        <taxon>Vertebrata</taxon>
        <taxon>Euteleostomi</taxon>
        <taxon>Mammalia</taxon>
        <taxon>Eutheria</taxon>
        <taxon>Laurasiatheria</taxon>
        <taxon>Carnivora</taxon>
        <taxon>Caniformia</taxon>
        <taxon>Ursidae</taxon>
        <taxon>Ailuropoda</taxon>
    </lineage>
</organism>
<dbReference type="InParanoid" id="D2H4G2"/>
<name>D2H4G2_AILME</name>